<evidence type="ECO:0000313" key="2">
    <source>
        <dbReference type="EMBL" id="RVW07882.1"/>
    </source>
</evidence>
<keyword evidence="2" id="KW-0378">Hydrolase</keyword>
<protein>
    <submittedName>
        <fullName evidence="2">Alpha/beta fold hydrolase</fullName>
    </submittedName>
</protein>
<dbReference type="EMBL" id="RKLP01000011">
    <property type="protein sequence ID" value="RVW07882.1"/>
    <property type="molecule type" value="Genomic_DNA"/>
</dbReference>
<keyword evidence="3" id="KW-1185">Reference proteome</keyword>
<dbReference type="Pfam" id="PF12146">
    <property type="entry name" value="Hydrolase_4"/>
    <property type="match status" value="1"/>
</dbReference>
<feature type="domain" description="Serine aminopeptidase S33" evidence="1">
    <location>
        <begin position="181"/>
        <end position="397"/>
    </location>
</feature>
<dbReference type="AlphaFoldDB" id="A0A3S3E826"/>
<dbReference type="SUPFAM" id="SSF53474">
    <property type="entry name" value="alpha/beta-Hydrolases"/>
    <property type="match status" value="1"/>
</dbReference>
<dbReference type="PANTHER" id="PTHR43265:SF1">
    <property type="entry name" value="ESTERASE ESTD"/>
    <property type="match status" value="1"/>
</dbReference>
<dbReference type="GO" id="GO:0052689">
    <property type="term" value="F:carboxylic ester hydrolase activity"/>
    <property type="evidence" value="ECO:0007669"/>
    <property type="project" value="TreeGrafter"/>
</dbReference>
<dbReference type="InterPro" id="IPR022742">
    <property type="entry name" value="Hydrolase_4"/>
</dbReference>
<name>A0A3S3E826_9NOCA</name>
<evidence type="ECO:0000313" key="3">
    <source>
        <dbReference type="Proteomes" id="UP000286208"/>
    </source>
</evidence>
<dbReference type="InterPro" id="IPR053145">
    <property type="entry name" value="AB_hydrolase_Est10"/>
</dbReference>
<gene>
    <name evidence="2" type="ORF">EGT67_20380</name>
</gene>
<dbReference type="OrthoDB" id="9809549at2"/>
<proteinExistence type="predicted"/>
<sequence>MAEMTVMSGALTVALSRGEKIAALRGDVRIPTSQVRDVDVVADAFTNIRGWRAPGLAIPGRVRIGTWRGGGLRTFVVAHRGVPAVRVHTVGTAAGADVDQVIVTSADATAAAQRIRDALSADRPEFTEREVTFESGDRTTLSGTLAVPSGGASGPAAVIVGGSGEIDRDGDHARMPIGISRAVAHALARNGVASLRYDKRGVGASDGDFMTAGLGDNVEDAAAAVEWLGTTGGFARDALAVIGHSEGACLAMALGAGGGAPAAVVLLAGPAVTGREVLLWQTGKAADGLPAAVRSVLRVLRIDVPARQRKAFDRLARSETDVARLGTRKVNARWFREFLEFDPKPLLRENYSPVLAITGAKDIQVDPDDLAAIAALVPGDVDTVRVPDLTHLLRRDPNPPSLGAYRKLVRDPVDAEVLSLVADWTAGHLPRR</sequence>
<comment type="caution">
    <text evidence="2">The sequence shown here is derived from an EMBL/GenBank/DDBJ whole genome shotgun (WGS) entry which is preliminary data.</text>
</comment>
<dbReference type="RefSeq" id="WP_127917911.1">
    <property type="nucleotide sequence ID" value="NZ_RKLP01000011.1"/>
</dbReference>
<organism evidence="2 3">
    <name type="scientific">Prescottella agglutinans</name>
    <dbReference type="NCBI Taxonomy" id="1644129"/>
    <lineage>
        <taxon>Bacteria</taxon>
        <taxon>Bacillati</taxon>
        <taxon>Actinomycetota</taxon>
        <taxon>Actinomycetes</taxon>
        <taxon>Mycobacteriales</taxon>
        <taxon>Nocardiaceae</taxon>
        <taxon>Prescottella</taxon>
    </lineage>
</organism>
<dbReference type="PANTHER" id="PTHR43265">
    <property type="entry name" value="ESTERASE ESTD"/>
    <property type="match status" value="1"/>
</dbReference>
<accession>A0A3S3E826</accession>
<reference evidence="2 3" key="1">
    <citation type="submission" date="2018-11" db="EMBL/GenBank/DDBJ databases">
        <title>Rhodococcus spongicola sp. nov. and Rhodococcus xishaensis sp. nov. from marine sponges.</title>
        <authorList>
            <person name="Li L."/>
            <person name="Lin H.W."/>
        </authorList>
    </citation>
    <scope>NUCLEOTIDE SEQUENCE [LARGE SCALE GENOMIC DNA]</scope>
    <source>
        <strain evidence="2 3">CCTCC AB2014297</strain>
    </source>
</reference>
<dbReference type="InterPro" id="IPR029058">
    <property type="entry name" value="AB_hydrolase_fold"/>
</dbReference>
<dbReference type="Proteomes" id="UP000286208">
    <property type="component" value="Unassembled WGS sequence"/>
</dbReference>
<evidence type="ECO:0000259" key="1">
    <source>
        <dbReference type="Pfam" id="PF12146"/>
    </source>
</evidence>
<dbReference type="Gene3D" id="3.40.50.1820">
    <property type="entry name" value="alpha/beta hydrolase"/>
    <property type="match status" value="1"/>
</dbReference>